<dbReference type="SMART" id="SM00852">
    <property type="entry name" value="MoCF_biosynth"/>
    <property type="match status" value="1"/>
</dbReference>
<dbReference type="SUPFAM" id="SSF142433">
    <property type="entry name" value="CinA-like"/>
    <property type="match status" value="1"/>
</dbReference>
<dbReference type="CDD" id="cd00885">
    <property type="entry name" value="cinA"/>
    <property type="match status" value="1"/>
</dbReference>
<dbReference type="HAMAP" id="MF_00226_B">
    <property type="entry name" value="CinA_B"/>
    <property type="match status" value="1"/>
</dbReference>
<dbReference type="PIRSF" id="PIRSF006728">
    <property type="entry name" value="CinA"/>
    <property type="match status" value="1"/>
</dbReference>
<comment type="caution">
    <text evidence="3">The sequence shown here is derived from an EMBL/GenBank/DDBJ whole genome shotgun (WGS) entry which is preliminary data.</text>
</comment>
<dbReference type="NCBIfam" id="NF001813">
    <property type="entry name" value="PRK00549.1"/>
    <property type="match status" value="1"/>
</dbReference>
<sequence length="416" mass="45856">MNAEIITIGDEILIGQIVDTNSQFIGTELNKIGVSVYQITSIQDEEQHILNALQEAQGRADIVIITGGLGPTKDDITKKTIAKYFKDEAWTDYPEVYENIKRLFKRVNHPVNDVQKYQAILPSKATLLPNRFGTAPGMWFYEDSTVFVSMPGVPYEMKGLMEYEVLPRIQEQFQLPHIMHKTIITYGQGESVIAERIETWENELPDFIKLAYLPSFGKVRLRLSAKGTNKQLMEDALAERIAALQLLIPEIITGLGDEETIEKAVGKLLANKGKTLCTAESLTGGQIASTLVSVPGASAYFKGGFVTYTAQMKEDLLGVDTAVIEKNSVVSEPVAAQMAVNAREKTNADYAISVTGNAGPTTDNNDKSVGVVFIGLATKSGVKVQEFNFGQPRHKVINRTVNKSLEILQEEILKNN</sequence>
<accession>A0ABU3LHA7</accession>
<proteinExistence type="inferred from homology"/>
<dbReference type="InterPro" id="IPR036425">
    <property type="entry name" value="MoaB/Mog-like_dom_sf"/>
</dbReference>
<evidence type="ECO:0000259" key="2">
    <source>
        <dbReference type="SMART" id="SM00852"/>
    </source>
</evidence>
<feature type="domain" description="MoaB/Mog" evidence="2">
    <location>
        <begin position="4"/>
        <end position="172"/>
    </location>
</feature>
<dbReference type="NCBIfam" id="TIGR00200">
    <property type="entry name" value="cinA_nterm"/>
    <property type="match status" value="1"/>
</dbReference>
<reference evidence="3 4" key="1">
    <citation type="submission" date="2023-09" db="EMBL/GenBank/DDBJ databases">
        <title>Novel taxa isolated from Blanes Bay.</title>
        <authorList>
            <person name="Rey-Velasco X."/>
            <person name="Lucena T."/>
        </authorList>
    </citation>
    <scope>NUCLEOTIDE SEQUENCE [LARGE SCALE GENOMIC DNA]</scope>
    <source>
        <strain evidence="3 4">S356</strain>
    </source>
</reference>
<dbReference type="Pfam" id="PF02464">
    <property type="entry name" value="CinA"/>
    <property type="match status" value="1"/>
</dbReference>
<name>A0ABU3LHA7_9FLAO</name>
<dbReference type="InterPro" id="IPR050101">
    <property type="entry name" value="CinA"/>
</dbReference>
<dbReference type="InterPro" id="IPR008136">
    <property type="entry name" value="CinA_C"/>
</dbReference>
<dbReference type="InterPro" id="IPR001453">
    <property type="entry name" value="MoaB/Mog_dom"/>
</dbReference>
<dbReference type="InterPro" id="IPR008135">
    <property type="entry name" value="Competence-induced_CinA"/>
</dbReference>
<dbReference type="Gene3D" id="3.40.980.10">
    <property type="entry name" value="MoaB/Mog-like domain"/>
    <property type="match status" value="1"/>
</dbReference>
<organism evidence="3 4">
    <name type="scientific">Asprobacillus argus</name>
    <dbReference type="NCBI Taxonomy" id="3076534"/>
    <lineage>
        <taxon>Bacteria</taxon>
        <taxon>Pseudomonadati</taxon>
        <taxon>Bacteroidota</taxon>
        <taxon>Flavobacteriia</taxon>
        <taxon>Flavobacteriales</taxon>
        <taxon>Flavobacteriaceae</taxon>
        <taxon>Asprobacillus</taxon>
    </lineage>
</organism>
<dbReference type="SUPFAM" id="SSF53218">
    <property type="entry name" value="Molybdenum cofactor biosynthesis proteins"/>
    <property type="match status" value="1"/>
</dbReference>
<dbReference type="NCBIfam" id="TIGR00177">
    <property type="entry name" value="molyb_syn"/>
    <property type="match status" value="1"/>
</dbReference>
<keyword evidence="4" id="KW-1185">Reference proteome</keyword>
<dbReference type="Proteomes" id="UP001257277">
    <property type="component" value="Unassembled WGS sequence"/>
</dbReference>
<dbReference type="InterPro" id="IPR036653">
    <property type="entry name" value="CinA-like_C"/>
</dbReference>
<dbReference type="PANTHER" id="PTHR13939">
    <property type="entry name" value="NICOTINAMIDE-NUCLEOTIDE AMIDOHYDROLASE PNCC"/>
    <property type="match status" value="1"/>
</dbReference>
<evidence type="ECO:0000313" key="4">
    <source>
        <dbReference type="Proteomes" id="UP001257277"/>
    </source>
</evidence>
<dbReference type="NCBIfam" id="TIGR00199">
    <property type="entry name" value="PncC_domain"/>
    <property type="match status" value="1"/>
</dbReference>
<evidence type="ECO:0000256" key="1">
    <source>
        <dbReference type="HAMAP-Rule" id="MF_00226"/>
    </source>
</evidence>
<protein>
    <recommendedName>
        <fullName evidence="1">CinA-like protein</fullName>
    </recommendedName>
</protein>
<dbReference type="InterPro" id="IPR041424">
    <property type="entry name" value="CinA_KH"/>
</dbReference>
<evidence type="ECO:0000313" key="3">
    <source>
        <dbReference type="EMBL" id="MDT7833110.1"/>
    </source>
</evidence>
<dbReference type="Gene3D" id="3.90.950.20">
    <property type="entry name" value="CinA-like"/>
    <property type="match status" value="1"/>
</dbReference>
<dbReference type="Pfam" id="PF18146">
    <property type="entry name" value="CinA_KH"/>
    <property type="match status" value="1"/>
</dbReference>
<comment type="similarity">
    <text evidence="1">Belongs to the CinA family.</text>
</comment>
<gene>
    <name evidence="3" type="ORF">RQM59_12005</name>
</gene>
<dbReference type="RefSeq" id="WP_349242361.1">
    <property type="nucleotide sequence ID" value="NZ_JAVTTO010000004.1"/>
</dbReference>
<dbReference type="PANTHER" id="PTHR13939:SF0">
    <property type="entry name" value="NMN AMIDOHYDROLASE-LIKE PROTEIN YFAY"/>
    <property type="match status" value="1"/>
</dbReference>
<dbReference type="Pfam" id="PF00994">
    <property type="entry name" value="MoCF_biosynth"/>
    <property type="match status" value="1"/>
</dbReference>
<dbReference type="EMBL" id="JAVTTO010000004">
    <property type="protein sequence ID" value="MDT7833110.1"/>
    <property type="molecule type" value="Genomic_DNA"/>
</dbReference>